<feature type="transmembrane region" description="Helical" evidence="8">
    <location>
        <begin position="31"/>
        <end position="48"/>
    </location>
</feature>
<protein>
    <recommendedName>
        <fullName evidence="11">Citrate transporter-like domain-containing protein</fullName>
    </recommendedName>
</protein>
<keyword evidence="3" id="KW-1003">Cell membrane</keyword>
<dbReference type="EMBL" id="BJNQ01000035">
    <property type="protein sequence ID" value="GEC77043.1"/>
    <property type="molecule type" value="Genomic_DNA"/>
</dbReference>
<dbReference type="AlphaFoldDB" id="A0A4Y4BEH7"/>
<organism evidence="9 10">
    <name type="scientific">Microbacterium maritypicum</name>
    <name type="common">Microbacterium liquefaciens</name>
    <dbReference type="NCBI Taxonomy" id="33918"/>
    <lineage>
        <taxon>Bacteria</taxon>
        <taxon>Bacillati</taxon>
        <taxon>Actinomycetota</taxon>
        <taxon>Actinomycetes</taxon>
        <taxon>Micrococcales</taxon>
        <taxon>Microbacteriaceae</taxon>
        <taxon>Microbacterium</taxon>
    </lineage>
</organism>
<evidence type="ECO:0000313" key="10">
    <source>
        <dbReference type="Proteomes" id="UP000317410"/>
    </source>
</evidence>
<evidence type="ECO:0008006" key="11">
    <source>
        <dbReference type="Google" id="ProtNLM"/>
    </source>
</evidence>
<sequence length="196" mass="20696">MPRRPADPTLFWSATGILLVLMPLLALTHDVWIPATVAALALIGLFAVRRRRALRLSLVPWQALALAASLFVLVEAAHAQGLLDFLTSPTANGDSAGDLFRLAALGVVSANAINNLPAYLVLEPAAGDPVALMALLIGVNLGPLITPWASLATLLWHHRVVALGVTIRWSRFMLWGAVAAVPTVLAAVLVLMLVSG</sequence>
<feature type="transmembrane region" description="Helical" evidence="8">
    <location>
        <begin position="172"/>
        <end position="194"/>
    </location>
</feature>
<dbReference type="GO" id="GO:0005886">
    <property type="term" value="C:plasma membrane"/>
    <property type="evidence" value="ECO:0007669"/>
    <property type="project" value="UniProtKB-SubCell"/>
</dbReference>
<feature type="transmembrane region" description="Helical" evidence="8">
    <location>
        <begin position="9"/>
        <end position="25"/>
    </location>
</feature>
<feature type="transmembrane region" description="Helical" evidence="8">
    <location>
        <begin position="60"/>
        <end position="79"/>
    </location>
</feature>
<feature type="transmembrane region" description="Helical" evidence="8">
    <location>
        <begin position="129"/>
        <end position="152"/>
    </location>
</feature>
<dbReference type="Proteomes" id="UP000317410">
    <property type="component" value="Unassembled WGS sequence"/>
</dbReference>
<reference evidence="9 10" key="1">
    <citation type="submission" date="2019-06" db="EMBL/GenBank/DDBJ databases">
        <title>Whole genome shotgun sequence of Microbacterium liquefaciens NBRC 15037.</title>
        <authorList>
            <person name="Hosoyama A."/>
            <person name="Uohara A."/>
            <person name="Ohji S."/>
            <person name="Ichikawa N."/>
        </authorList>
    </citation>
    <scope>NUCLEOTIDE SEQUENCE [LARGE SCALE GENOMIC DNA]</scope>
    <source>
        <strain evidence="9 10">NBRC 15037</strain>
    </source>
</reference>
<comment type="subcellular location">
    <subcellularLocation>
        <location evidence="1">Cell membrane</location>
        <topology evidence="1">Multi-pass membrane protein</topology>
    </subcellularLocation>
</comment>
<dbReference type="InterPro" id="IPR000802">
    <property type="entry name" value="Arsenical_pump_ArsB"/>
</dbReference>
<keyword evidence="4 8" id="KW-0812">Transmembrane</keyword>
<evidence type="ECO:0000256" key="2">
    <source>
        <dbReference type="ARBA" id="ARBA00006433"/>
    </source>
</evidence>
<evidence type="ECO:0000256" key="6">
    <source>
        <dbReference type="ARBA" id="ARBA00022989"/>
    </source>
</evidence>
<comment type="caution">
    <text evidence="9">The sequence shown here is derived from an EMBL/GenBank/DDBJ whole genome shotgun (WGS) entry which is preliminary data.</text>
</comment>
<dbReference type="PANTHER" id="PTHR43302">
    <property type="entry name" value="TRANSPORTER ARSB-RELATED"/>
    <property type="match status" value="1"/>
</dbReference>
<gene>
    <name evidence="9" type="ORF">MLI01_31880</name>
</gene>
<comment type="similarity">
    <text evidence="2">Belongs to the ArsB family.</text>
</comment>
<dbReference type="GO" id="GO:0015105">
    <property type="term" value="F:arsenite transmembrane transporter activity"/>
    <property type="evidence" value="ECO:0007669"/>
    <property type="project" value="InterPro"/>
</dbReference>
<evidence type="ECO:0000256" key="8">
    <source>
        <dbReference type="SAM" id="Phobius"/>
    </source>
</evidence>
<evidence type="ECO:0000256" key="5">
    <source>
        <dbReference type="ARBA" id="ARBA00022849"/>
    </source>
</evidence>
<dbReference type="Pfam" id="PF02040">
    <property type="entry name" value="ArsB"/>
    <property type="match status" value="1"/>
</dbReference>
<proteinExistence type="inferred from homology"/>
<accession>A0A4Y4BEH7</accession>
<keyword evidence="5" id="KW-0059">Arsenical resistance</keyword>
<evidence type="ECO:0000256" key="4">
    <source>
        <dbReference type="ARBA" id="ARBA00022692"/>
    </source>
</evidence>
<keyword evidence="6 8" id="KW-1133">Transmembrane helix</keyword>
<dbReference type="PANTHER" id="PTHR43302:SF5">
    <property type="entry name" value="TRANSPORTER ARSB-RELATED"/>
    <property type="match status" value="1"/>
</dbReference>
<evidence type="ECO:0000256" key="1">
    <source>
        <dbReference type="ARBA" id="ARBA00004651"/>
    </source>
</evidence>
<evidence type="ECO:0000313" key="9">
    <source>
        <dbReference type="EMBL" id="GEC77043.1"/>
    </source>
</evidence>
<dbReference type="GO" id="GO:0046685">
    <property type="term" value="P:response to arsenic-containing substance"/>
    <property type="evidence" value="ECO:0007669"/>
    <property type="project" value="UniProtKB-KW"/>
</dbReference>
<evidence type="ECO:0000256" key="7">
    <source>
        <dbReference type="ARBA" id="ARBA00023136"/>
    </source>
</evidence>
<evidence type="ECO:0000256" key="3">
    <source>
        <dbReference type="ARBA" id="ARBA00022475"/>
    </source>
</evidence>
<name>A0A4Y4BEH7_MICMQ</name>
<keyword evidence="7 8" id="KW-0472">Membrane</keyword>